<dbReference type="PANTHER" id="PTHR43420">
    <property type="entry name" value="ACETYLTRANSFERASE"/>
    <property type="match status" value="1"/>
</dbReference>
<keyword evidence="1 4" id="KW-0808">Transferase</keyword>
<dbReference type="Gene3D" id="3.40.630.30">
    <property type="match status" value="1"/>
</dbReference>
<gene>
    <name evidence="4" type="ORF">ACFOUO_06055</name>
</gene>
<dbReference type="InterPro" id="IPR050680">
    <property type="entry name" value="YpeA/RimI_acetyltransf"/>
</dbReference>
<comment type="caution">
    <text evidence="4">The sequence shown here is derived from an EMBL/GenBank/DDBJ whole genome shotgun (WGS) entry which is preliminary data.</text>
</comment>
<dbReference type="EMBL" id="JBHSAP010000007">
    <property type="protein sequence ID" value="MFC4076372.1"/>
    <property type="molecule type" value="Genomic_DNA"/>
</dbReference>
<dbReference type="CDD" id="cd04301">
    <property type="entry name" value="NAT_SF"/>
    <property type="match status" value="1"/>
</dbReference>
<evidence type="ECO:0000313" key="5">
    <source>
        <dbReference type="Proteomes" id="UP001595843"/>
    </source>
</evidence>
<keyword evidence="5" id="KW-1185">Reference proteome</keyword>
<dbReference type="Proteomes" id="UP001595843">
    <property type="component" value="Unassembled WGS sequence"/>
</dbReference>
<protein>
    <submittedName>
        <fullName evidence="4">GNAT family N-acetyltransferase</fullName>
        <ecNumber evidence="4">2.3.-.-</ecNumber>
    </submittedName>
</protein>
<dbReference type="Pfam" id="PF00583">
    <property type="entry name" value="Acetyltransf_1"/>
    <property type="match status" value="1"/>
</dbReference>
<keyword evidence="2 4" id="KW-0012">Acyltransferase</keyword>
<sequence length="301" mass="33619">MTTLCLEAISLIRIKPVSRLSPEEGTALWNEGFQGYALDMTLTPDLYTARFALEGLSPSLSLAAFEENEPAGFVMSGKREQKGQLIAWNGGTGIVPRFRRRGIARVLMEAALEQYRKEGVSTAQVEAITQNERALRLYRELGYQETDRLITLRWENPDAPPNFPSDTDYFCRPAPPREAAGLSFYRWEAPWQCQWSNPAGVEGWIVENEHRETVGYALYRTGTNSEGYLQAVTLLQANVLPDHPDGEGVMKAALRPLFLPGSLSRSAFNLPTSNDFLLGLLKEAGFQPLVEQVAFAMDLEE</sequence>
<dbReference type="GO" id="GO:0016746">
    <property type="term" value="F:acyltransferase activity"/>
    <property type="evidence" value="ECO:0007669"/>
    <property type="project" value="UniProtKB-KW"/>
</dbReference>
<organism evidence="4 5">
    <name type="scientific">Salinithrix halophila</name>
    <dbReference type="NCBI Taxonomy" id="1485204"/>
    <lineage>
        <taxon>Bacteria</taxon>
        <taxon>Bacillati</taxon>
        <taxon>Bacillota</taxon>
        <taxon>Bacilli</taxon>
        <taxon>Bacillales</taxon>
        <taxon>Thermoactinomycetaceae</taxon>
        <taxon>Salinithrix</taxon>
    </lineage>
</organism>
<evidence type="ECO:0000259" key="3">
    <source>
        <dbReference type="PROSITE" id="PS51186"/>
    </source>
</evidence>
<dbReference type="SUPFAM" id="SSF55729">
    <property type="entry name" value="Acyl-CoA N-acyltransferases (Nat)"/>
    <property type="match status" value="1"/>
</dbReference>
<evidence type="ECO:0000256" key="2">
    <source>
        <dbReference type="ARBA" id="ARBA00023315"/>
    </source>
</evidence>
<dbReference type="EC" id="2.3.-.-" evidence="4"/>
<dbReference type="InterPro" id="IPR016181">
    <property type="entry name" value="Acyl_CoA_acyltransferase"/>
</dbReference>
<accession>A0ABV8JF12</accession>
<evidence type="ECO:0000313" key="4">
    <source>
        <dbReference type="EMBL" id="MFC4076372.1"/>
    </source>
</evidence>
<feature type="domain" description="N-acetyltransferase" evidence="3">
    <location>
        <begin position="12"/>
        <end position="160"/>
    </location>
</feature>
<reference evidence="5" key="1">
    <citation type="journal article" date="2019" name="Int. J. Syst. Evol. Microbiol.">
        <title>The Global Catalogue of Microorganisms (GCM) 10K type strain sequencing project: providing services to taxonomists for standard genome sequencing and annotation.</title>
        <authorList>
            <consortium name="The Broad Institute Genomics Platform"/>
            <consortium name="The Broad Institute Genome Sequencing Center for Infectious Disease"/>
            <person name="Wu L."/>
            <person name="Ma J."/>
        </authorList>
    </citation>
    <scope>NUCLEOTIDE SEQUENCE [LARGE SCALE GENOMIC DNA]</scope>
    <source>
        <strain evidence="5">IBRC-M 10813</strain>
    </source>
</reference>
<dbReference type="InterPro" id="IPR000182">
    <property type="entry name" value="GNAT_dom"/>
</dbReference>
<proteinExistence type="predicted"/>
<dbReference type="PROSITE" id="PS51186">
    <property type="entry name" value="GNAT"/>
    <property type="match status" value="1"/>
</dbReference>
<name>A0ABV8JF12_9BACL</name>
<evidence type="ECO:0000256" key="1">
    <source>
        <dbReference type="ARBA" id="ARBA00022679"/>
    </source>
</evidence>